<dbReference type="STRING" id="280871.TL10_24270"/>
<evidence type="ECO:0000259" key="2">
    <source>
        <dbReference type="Pfam" id="PF02481"/>
    </source>
</evidence>
<dbReference type="Proteomes" id="UP000032221">
    <property type="component" value="Unassembled WGS sequence"/>
</dbReference>
<dbReference type="InterPro" id="IPR003488">
    <property type="entry name" value="DprA"/>
</dbReference>
<accession>A0A0D1JPJ0</accession>
<evidence type="ECO:0000313" key="4">
    <source>
        <dbReference type="Proteomes" id="UP000032221"/>
    </source>
</evidence>
<dbReference type="Gene3D" id="3.40.50.450">
    <property type="match status" value="1"/>
</dbReference>
<dbReference type="OrthoDB" id="9785707at2"/>
<dbReference type="AlphaFoldDB" id="A0A0D1JPJ0"/>
<sequence length="291" mass="31175">MDTDALMAVATVMSVQELLPASPSDLTQILRNSAEREALLSLNHHAPSNDLVSYLCEHIDLGRREWWFKALSEIIESNTARPVLAGTPEYPIRLARCWDAPPVLFTTNAILDMPAIAIIGSRDADDQALADAHELGYTLAQHDVAVVSGLAAGVDTQAHIGALAAGGVTLAVLGTGIRRIFPADNGPLSDEIRRDGVLISQFAPDAPRTGTTFLRRNHVIAGLSDVSVVIDGRYRSGSRHEIEQAVGYGRPALLWEPILASQTWAQELADTGRAMFVSSAAEVLAQMGVPT</sequence>
<dbReference type="PANTHER" id="PTHR43022:SF1">
    <property type="entry name" value="PROTEIN SMF"/>
    <property type="match status" value="1"/>
</dbReference>
<dbReference type="PANTHER" id="PTHR43022">
    <property type="entry name" value="PROTEIN SMF"/>
    <property type="match status" value="1"/>
</dbReference>
<dbReference type="InterPro" id="IPR057666">
    <property type="entry name" value="DrpA_SLOG"/>
</dbReference>
<gene>
    <name evidence="3" type="ORF">TL10_24270</name>
</gene>
<proteinExistence type="inferred from homology"/>
<evidence type="ECO:0000256" key="1">
    <source>
        <dbReference type="ARBA" id="ARBA00006525"/>
    </source>
</evidence>
<dbReference type="PATRIC" id="fig|280871.6.peg.5026"/>
<reference evidence="3 4" key="1">
    <citation type="submission" date="2015-01" db="EMBL/GenBank/DDBJ databases">
        <title>Genome sequence of Mycobacterium llatzerense and Mycobacterium immunogenum recovered from brain abscess.</title>
        <authorList>
            <person name="Greninger A.L."/>
            <person name="Langelier C."/>
            <person name="Cunningham G."/>
            <person name="Chiu C.Y."/>
            <person name="Miller S."/>
        </authorList>
    </citation>
    <scope>NUCLEOTIDE SEQUENCE [LARGE SCALE GENOMIC DNA]</scope>
    <source>
        <strain evidence="3 4">CLUC14</strain>
    </source>
</reference>
<organism evidence="3 4">
    <name type="scientific">Mycolicibacterium llatzerense</name>
    <dbReference type="NCBI Taxonomy" id="280871"/>
    <lineage>
        <taxon>Bacteria</taxon>
        <taxon>Bacillati</taxon>
        <taxon>Actinomycetota</taxon>
        <taxon>Actinomycetes</taxon>
        <taxon>Mycobacteriales</taxon>
        <taxon>Mycobacteriaceae</taxon>
        <taxon>Mycolicibacterium</taxon>
    </lineage>
</organism>
<protein>
    <submittedName>
        <fullName evidence="3">DNA-binding protein</fullName>
    </submittedName>
</protein>
<keyword evidence="3" id="KW-0238">DNA-binding</keyword>
<dbReference type="RefSeq" id="WP_043987685.1">
    <property type="nucleotide sequence ID" value="NZ_JXST01000043.1"/>
</dbReference>
<dbReference type="Pfam" id="PF02481">
    <property type="entry name" value="DNA_processg_A"/>
    <property type="match status" value="1"/>
</dbReference>
<feature type="domain" description="Smf/DprA SLOG" evidence="2">
    <location>
        <begin position="85"/>
        <end position="287"/>
    </location>
</feature>
<dbReference type="EMBL" id="JXST01000043">
    <property type="protein sequence ID" value="KIU14494.1"/>
    <property type="molecule type" value="Genomic_DNA"/>
</dbReference>
<evidence type="ECO:0000313" key="3">
    <source>
        <dbReference type="EMBL" id="KIU14494.1"/>
    </source>
</evidence>
<dbReference type="GO" id="GO:0003677">
    <property type="term" value="F:DNA binding"/>
    <property type="evidence" value="ECO:0007669"/>
    <property type="project" value="UniProtKB-KW"/>
</dbReference>
<keyword evidence="4" id="KW-1185">Reference proteome</keyword>
<comment type="caution">
    <text evidence="3">The sequence shown here is derived from an EMBL/GenBank/DDBJ whole genome shotgun (WGS) entry which is preliminary data.</text>
</comment>
<dbReference type="GO" id="GO:0009294">
    <property type="term" value="P:DNA-mediated transformation"/>
    <property type="evidence" value="ECO:0007669"/>
    <property type="project" value="InterPro"/>
</dbReference>
<name>A0A0D1JPJ0_9MYCO</name>
<comment type="similarity">
    <text evidence="1">Belongs to the DprA/Smf family.</text>
</comment>
<dbReference type="SUPFAM" id="SSF102405">
    <property type="entry name" value="MCP/YpsA-like"/>
    <property type="match status" value="1"/>
</dbReference>